<gene>
    <name evidence="4" type="ORF">TL16_g01278</name>
</gene>
<evidence type="ECO:0000313" key="5">
    <source>
        <dbReference type="Proteomes" id="UP001162640"/>
    </source>
</evidence>
<dbReference type="Gene3D" id="1.25.40.10">
    <property type="entry name" value="Tetratricopeptide repeat domain"/>
    <property type="match status" value="2"/>
</dbReference>
<evidence type="ECO:0000256" key="2">
    <source>
        <dbReference type="ARBA" id="ARBA00022803"/>
    </source>
</evidence>
<name>A0A9W6ZLY5_9STRA</name>
<organism evidence="4 5">
    <name type="scientific">Triparma laevis f. inornata</name>
    <dbReference type="NCBI Taxonomy" id="1714386"/>
    <lineage>
        <taxon>Eukaryota</taxon>
        <taxon>Sar</taxon>
        <taxon>Stramenopiles</taxon>
        <taxon>Ochrophyta</taxon>
        <taxon>Bolidophyceae</taxon>
        <taxon>Parmales</taxon>
        <taxon>Triparmaceae</taxon>
        <taxon>Triparma</taxon>
    </lineage>
</organism>
<feature type="repeat" description="TPR" evidence="3">
    <location>
        <begin position="201"/>
        <end position="234"/>
    </location>
</feature>
<dbReference type="AlphaFoldDB" id="A0A9W6ZLY5"/>
<dbReference type="EMBL" id="BLQM01000028">
    <property type="protein sequence ID" value="GMH52650.1"/>
    <property type="molecule type" value="Genomic_DNA"/>
</dbReference>
<dbReference type="InterPro" id="IPR011990">
    <property type="entry name" value="TPR-like_helical_dom_sf"/>
</dbReference>
<evidence type="ECO:0008006" key="6">
    <source>
        <dbReference type="Google" id="ProtNLM"/>
    </source>
</evidence>
<dbReference type="SUPFAM" id="SSF48452">
    <property type="entry name" value="TPR-like"/>
    <property type="match status" value="1"/>
</dbReference>
<dbReference type="PROSITE" id="PS50005">
    <property type="entry name" value="TPR"/>
    <property type="match status" value="1"/>
</dbReference>
<dbReference type="Proteomes" id="UP001162640">
    <property type="component" value="Unassembled WGS sequence"/>
</dbReference>
<proteinExistence type="predicted"/>
<dbReference type="PANTHER" id="PTHR45641">
    <property type="entry name" value="TETRATRICOPEPTIDE REPEAT PROTEIN (AFU_ORTHOLOGUE AFUA_6G03870)"/>
    <property type="match status" value="1"/>
</dbReference>
<dbReference type="Pfam" id="PF13176">
    <property type="entry name" value="TPR_7"/>
    <property type="match status" value="1"/>
</dbReference>
<comment type="caution">
    <text evidence="4">The sequence shown here is derived from an EMBL/GenBank/DDBJ whole genome shotgun (WGS) entry which is preliminary data.</text>
</comment>
<dbReference type="SMART" id="SM00028">
    <property type="entry name" value="TPR"/>
    <property type="match status" value="3"/>
</dbReference>
<evidence type="ECO:0000256" key="1">
    <source>
        <dbReference type="ARBA" id="ARBA00022737"/>
    </source>
</evidence>
<keyword evidence="2 3" id="KW-0802">TPR repeat</keyword>
<dbReference type="InterPro" id="IPR019734">
    <property type="entry name" value="TPR_rpt"/>
</dbReference>
<sequence length="252" mass="28857">MERQVLMITKSEDMVKLRALAELCSWDFFDDKSLLVVAWRRILEVLVLAMPPVEEKKVRRKKKKQQKKNYDPRKLDILDACVALGRACGFVGDFDDARRYYKRAKEGFEEQLGRDNEKALDATKGLIMITGTTSESSEKLRDLVKRMERVLGDENVVTLETLNDFGFGLQESGEYEEAIKCYERCLAGRTKVLKEDHKDALGALNNLGTIYGKLENYEKAFEYYEKALKGNEKTLGRNHPETLGTVMNVAII</sequence>
<accession>A0A9W6ZLY5</accession>
<keyword evidence="1" id="KW-0677">Repeat</keyword>
<evidence type="ECO:0000313" key="4">
    <source>
        <dbReference type="EMBL" id="GMH52650.1"/>
    </source>
</evidence>
<protein>
    <recommendedName>
        <fullName evidence="6">Kinesin light chain</fullName>
    </recommendedName>
</protein>
<dbReference type="Pfam" id="PF13424">
    <property type="entry name" value="TPR_12"/>
    <property type="match status" value="1"/>
</dbReference>
<dbReference type="PROSITE" id="PS50293">
    <property type="entry name" value="TPR_REGION"/>
    <property type="match status" value="1"/>
</dbReference>
<evidence type="ECO:0000256" key="3">
    <source>
        <dbReference type="PROSITE-ProRule" id="PRU00339"/>
    </source>
</evidence>
<dbReference type="PANTHER" id="PTHR45641:SF19">
    <property type="entry name" value="NEPHROCYSTIN-3"/>
    <property type="match status" value="1"/>
</dbReference>
<reference evidence="5" key="1">
    <citation type="journal article" date="2023" name="Commun. Biol.">
        <title>Genome analysis of Parmales, the sister group of diatoms, reveals the evolutionary specialization of diatoms from phago-mixotrophs to photoautotrophs.</title>
        <authorList>
            <person name="Ban H."/>
            <person name="Sato S."/>
            <person name="Yoshikawa S."/>
            <person name="Yamada K."/>
            <person name="Nakamura Y."/>
            <person name="Ichinomiya M."/>
            <person name="Sato N."/>
            <person name="Blanc-Mathieu R."/>
            <person name="Endo H."/>
            <person name="Kuwata A."/>
            <person name="Ogata H."/>
        </authorList>
    </citation>
    <scope>NUCLEOTIDE SEQUENCE [LARGE SCALE GENOMIC DNA]</scope>
</reference>